<evidence type="ECO:0000256" key="1">
    <source>
        <dbReference type="SAM" id="MobiDB-lite"/>
    </source>
</evidence>
<evidence type="ECO:0000313" key="3">
    <source>
        <dbReference type="Proteomes" id="UP000693970"/>
    </source>
</evidence>
<proteinExistence type="predicted"/>
<name>A0A9K3L1M4_9STRA</name>
<reference evidence="2" key="1">
    <citation type="journal article" date="2021" name="Sci. Rep.">
        <title>Diploid genomic architecture of Nitzschia inconspicua, an elite biomass production diatom.</title>
        <authorList>
            <person name="Oliver A."/>
            <person name="Podell S."/>
            <person name="Pinowska A."/>
            <person name="Traller J.C."/>
            <person name="Smith S.R."/>
            <person name="McClure R."/>
            <person name="Beliaev A."/>
            <person name="Bohutskyi P."/>
            <person name="Hill E.A."/>
            <person name="Rabines A."/>
            <person name="Zheng H."/>
            <person name="Allen L.Z."/>
            <person name="Kuo A."/>
            <person name="Grigoriev I.V."/>
            <person name="Allen A.E."/>
            <person name="Hazlebeck D."/>
            <person name="Allen E.E."/>
        </authorList>
    </citation>
    <scope>NUCLEOTIDE SEQUENCE</scope>
    <source>
        <strain evidence="2">Hildebrandi</strain>
    </source>
</reference>
<feature type="compositionally biased region" description="Acidic residues" evidence="1">
    <location>
        <begin position="961"/>
        <end position="1001"/>
    </location>
</feature>
<feature type="compositionally biased region" description="Low complexity" evidence="1">
    <location>
        <begin position="939"/>
        <end position="960"/>
    </location>
</feature>
<organism evidence="2 3">
    <name type="scientific">Nitzschia inconspicua</name>
    <dbReference type="NCBI Taxonomy" id="303405"/>
    <lineage>
        <taxon>Eukaryota</taxon>
        <taxon>Sar</taxon>
        <taxon>Stramenopiles</taxon>
        <taxon>Ochrophyta</taxon>
        <taxon>Bacillariophyta</taxon>
        <taxon>Bacillariophyceae</taxon>
        <taxon>Bacillariophycidae</taxon>
        <taxon>Bacillariales</taxon>
        <taxon>Bacillariaceae</taxon>
        <taxon>Nitzschia</taxon>
    </lineage>
</organism>
<comment type="caution">
    <text evidence="2">The sequence shown here is derived from an EMBL/GenBank/DDBJ whole genome shotgun (WGS) entry which is preliminary data.</text>
</comment>
<reference evidence="2" key="2">
    <citation type="submission" date="2021-04" db="EMBL/GenBank/DDBJ databases">
        <authorList>
            <person name="Podell S."/>
        </authorList>
    </citation>
    <scope>NUCLEOTIDE SEQUENCE</scope>
    <source>
        <strain evidence="2">Hildebrandi</strain>
    </source>
</reference>
<dbReference type="Proteomes" id="UP000693970">
    <property type="component" value="Unassembled WGS sequence"/>
</dbReference>
<dbReference type="AlphaFoldDB" id="A0A9K3L1M4"/>
<evidence type="ECO:0000313" key="2">
    <source>
        <dbReference type="EMBL" id="KAG7353529.1"/>
    </source>
</evidence>
<feature type="region of interest" description="Disordered" evidence="1">
    <location>
        <begin position="921"/>
        <end position="1008"/>
    </location>
</feature>
<gene>
    <name evidence="2" type="ORF">IV203_002884</name>
</gene>
<sequence>MRLTSLIAQRGKTVNRVAVLELLLDSSAIYKLEEYTTEMLVNPPLAPFEFKEFLFTRWFRSRFNVSNDVAFAESMKNATSHNITLMERDRFIAIQSCTRGYAQAGRTASVESNAWMQQGALLRKMKEIEVALFARSVDVLLHIESGFIVLDDELIASRAADVESKVVSNRKRGKEGPVADCVACSMLSTCFGMRLRVKNDSSNVARLLDSLCIPTNAKCGIELAFDRGYGKLPAVLAAAERNLDVITIAGTLGSRHPFNTVEEWNAAVQRRAHYPEEIRNWELQCRRWLLANDNFLGCEVRVAKRQKPDSKTVYAIALRDVFNRKEAMKDLKFFVTQNHKPYTFVAVPKPLKGSNVVLFSGSTKDATIGLVEGMILQAAEPLTCGQRCADWFLMKSMLISGTMAGKVAQAVDANSPTMSGEQLSNLLQDCIASWFGRHKSTAIMAAGSRNEEPTIQKLRSSFKFIRAIYEVGLLRWRENRCIGVSPDGVCLISVVGETQPVPCCLEIKSRLADTTVRTAESTATKHGLVVNCVFGDDTIKDCVPAEIRAQMLHQALVTNFEYGLFVTSKGKGGEGSLVQVVVIQSPVAIRMTHGLVLCAAATPLLGFLHGEHVVRRGVLIDDDFPPWVKVPQRAILKSRAKLYFAHLKLITMADGTMKPTKPLLLYKHSAQHRYNKQKPGLDMNTELSDKVAFNSKGSFESKYVFRMMDAILVNAWKAHQAVFDITPWLATLEEPPSLAQVRRKLHCAESIEDYTWKTSLESLAELASLRRSTFVVPNLLRDSPANAVFIQQFQKYKENNVWPMRRGAMEKFVKDPFLQRLRTSSFPGYEHKSGLVHELVKTANEGARRKCILCFVSKKDVPEESRLHGKEVSSNSSFMCRTCMVCLCKKRICGSKAKSCYDVWHERKNLDLEATKQRKRLLESREQEDPEADKRRKNSANANSQKKSPSKSPGPIQEAQFQDEEEQPDDDELVEEDQEDEQEGDKTDEDDIDAEETEEQYYDYVYFP</sequence>
<protein>
    <submittedName>
        <fullName evidence="2">Uncharacterized protein</fullName>
    </submittedName>
</protein>
<accession>A0A9K3L1M4</accession>
<dbReference type="EMBL" id="JAGRRH010000016">
    <property type="protein sequence ID" value="KAG7353529.1"/>
    <property type="molecule type" value="Genomic_DNA"/>
</dbReference>
<keyword evidence="3" id="KW-1185">Reference proteome</keyword>